<name>A0A0F9SC94_9ZZZZ</name>
<dbReference type="EMBL" id="LAZR01002094">
    <property type="protein sequence ID" value="KKN34626.1"/>
    <property type="molecule type" value="Genomic_DNA"/>
</dbReference>
<evidence type="ECO:0000313" key="1">
    <source>
        <dbReference type="EMBL" id="KKN34626.1"/>
    </source>
</evidence>
<comment type="caution">
    <text evidence="1">The sequence shown here is derived from an EMBL/GenBank/DDBJ whole genome shotgun (WGS) entry which is preliminary data.</text>
</comment>
<accession>A0A0F9SC94</accession>
<protein>
    <recommendedName>
        <fullName evidence="2">Polymerase beta nucleotidyltransferase domain-containing protein</fullName>
    </recommendedName>
</protein>
<organism evidence="1">
    <name type="scientific">marine sediment metagenome</name>
    <dbReference type="NCBI Taxonomy" id="412755"/>
    <lineage>
        <taxon>unclassified sequences</taxon>
        <taxon>metagenomes</taxon>
        <taxon>ecological metagenomes</taxon>
    </lineage>
</organism>
<dbReference type="InterPro" id="IPR043519">
    <property type="entry name" value="NT_sf"/>
</dbReference>
<dbReference type="SUPFAM" id="SSF81301">
    <property type="entry name" value="Nucleotidyltransferase"/>
    <property type="match status" value="1"/>
</dbReference>
<dbReference type="AlphaFoldDB" id="A0A0F9SC94"/>
<gene>
    <name evidence="1" type="ORF">LCGC14_0791730</name>
</gene>
<reference evidence="1" key="1">
    <citation type="journal article" date="2015" name="Nature">
        <title>Complex archaea that bridge the gap between prokaryotes and eukaryotes.</title>
        <authorList>
            <person name="Spang A."/>
            <person name="Saw J.H."/>
            <person name="Jorgensen S.L."/>
            <person name="Zaremba-Niedzwiedzka K."/>
            <person name="Martijn J."/>
            <person name="Lind A.E."/>
            <person name="van Eijk R."/>
            <person name="Schleper C."/>
            <person name="Guy L."/>
            <person name="Ettema T.J."/>
        </authorList>
    </citation>
    <scope>NUCLEOTIDE SEQUENCE</scope>
</reference>
<sequence>MKKSNLMTNIIKDLDFCSSYWTILYGSFVGSKFVSTRSDVDVSVITRIKDKDSNSKLWLLLLEKTTPRYDIKVFELLPLFLKIEIIHSYYVIFGDPLEISEYFYHYRSIWKEMVGRHKSNQFVNIQEKISMLENQKRIG</sequence>
<proteinExistence type="predicted"/>
<evidence type="ECO:0008006" key="2">
    <source>
        <dbReference type="Google" id="ProtNLM"/>
    </source>
</evidence>